<evidence type="ECO:0000256" key="1">
    <source>
        <dbReference type="ARBA" id="ARBA00006817"/>
    </source>
</evidence>
<reference evidence="3 4" key="1">
    <citation type="submission" date="2024-05" db="EMBL/GenBank/DDBJ databases">
        <authorList>
            <person name="Liu Q."/>
            <person name="Xin Y.-H."/>
        </authorList>
    </citation>
    <scope>NUCLEOTIDE SEQUENCE [LARGE SCALE GENOMIC DNA]</scope>
    <source>
        <strain evidence="3 4">CGMCC 1.10181</strain>
    </source>
</reference>
<dbReference type="CDD" id="cd07814">
    <property type="entry name" value="SRPBCC_CalC_Aha1-like"/>
    <property type="match status" value="1"/>
</dbReference>
<comment type="similarity">
    <text evidence="1">Belongs to the AHA1 family.</text>
</comment>
<dbReference type="InterPro" id="IPR023393">
    <property type="entry name" value="START-like_dom_sf"/>
</dbReference>
<dbReference type="Pfam" id="PF08327">
    <property type="entry name" value="AHSA1"/>
    <property type="match status" value="1"/>
</dbReference>
<dbReference type="Gene3D" id="3.30.530.20">
    <property type="match status" value="1"/>
</dbReference>
<sequence>MSTPVVLTVSRDFDASPETIFDAWLDPAIAGKFLFATPDGEMLEVEIDARVGGRALIVERRASGDARHHILYQVIDRPRRLVFLFRADPAGEGEWTRVAIEIAARDGGSTLTLTHEMDPAWASYEEQTRKGWTMILGSLARILEEAS</sequence>
<organism evidence="3 4">
    <name type="scientific">Sphingomonas oligophenolica</name>
    <dbReference type="NCBI Taxonomy" id="301154"/>
    <lineage>
        <taxon>Bacteria</taxon>
        <taxon>Pseudomonadati</taxon>
        <taxon>Pseudomonadota</taxon>
        <taxon>Alphaproteobacteria</taxon>
        <taxon>Sphingomonadales</taxon>
        <taxon>Sphingomonadaceae</taxon>
        <taxon>Sphingomonas</taxon>
    </lineage>
</organism>
<dbReference type="SUPFAM" id="SSF55961">
    <property type="entry name" value="Bet v1-like"/>
    <property type="match status" value="1"/>
</dbReference>
<dbReference type="EMBL" id="JBDIME010000012">
    <property type="protein sequence ID" value="MEN2790851.1"/>
    <property type="molecule type" value="Genomic_DNA"/>
</dbReference>
<accession>A0ABU9Y4Y2</accession>
<evidence type="ECO:0000313" key="3">
    <source>
        <dbReference type="EMBL" id="MEN2790851.1"/>
    </source>
</evidence>
<comment type="caution">
    <text evidence="3">The sequence shown here is derived from an EMBL/GenBank/DDBJ whole genome shotgun (WGS) entry which is preliminary data.</text>
</comment>
<protein>
    <submittedName>
        <fullName evidence="3">SRPBCC domain-containing protein</fullName>
    </submittedName>
</protein>
<proteinExistence type="inferred from homology"/>
<keyword evidence="4" id="KW-1185">Reference proteome</keyword>
<evidence type="ECO:0000313" key="4">
    <source>
        <dbReference type="Proteomes" id="UP001419910"/>
    </source>
</evidence>
<feature type="domain" description="Activator of Hsp90 ATPase homologue 1/2-like C-terminal" evidence="2">
    <location>
        <begin position="14"/>
        <end position="144"/>
    </location>
</feature>
<dbReference type="RefSeq" id="WP_343891137.1">
    <property type="nucleotide sequence ID" value="NZ_BAAAEH010000039.1"/>
</dbReference>
<name>A0ABU9Y4Y2_9SPHN</name>
<evidence type="ECO:0000259" key="2">
    <source>
        <dbReference type="Pfam" id="PF08327"/>
    </source>
</evidence>
<gene>
    <name evidence="3" type="ORF">ABC974_14515</name>
</gene>
<dbReference type="Proteomes" id="UP001419910">
    <property type="component" value="Unassembled WGS sequence"/>
</dbReference>
<dbReference type="InterPro" id="IPR013538">
    <property type="entry name" value="ASHA1/2-like_C"/>
</dbReference>